<dbReference type="OrthoDB" id="27473at2"/>
<evidence type="ECO:0000313" key="3">
    <source>
        <dbReference type="Proteomes" id="UP000274046"/>
    </source>
</evidence>
<evidence type="ECO:0000313" key="2">
    <source>
        <dbReference type="EMBL" id="RNL55124.1"/>
    </source>
</evidence>
<dbReference type="AlphaFoldDB" id="A0A3N0BZK3"/>
<keyword evidence="3" id="KW-1185">Reference proteome</keyword>
<dbReference type="RefSeq" id="WP_123204853.1">
    <property type="nucleotide sequence ID" value="NZ_RBEE01000008.1"/>
</dbReference>
<proteinExistence type="predicted"/>
<dbReference type="InterPro" id="IPR041049">
    <property type="entry name" value="DUF5615"/>
</dbReference>
<sequence length="114" mass="13498">MTQKFLIDVNLPRFFALWNSNEYIHQYDLGDEWTDSKIWLYAKENNLTIVTKDSDFSSRILLHVPPPKVIHIRLGNMKMSSFYNTLKALWPEVIQLNIDYKLVSVFSDRVEGFK</sequence>
<organism evidence="2 3">
    <name type="scientific">Pedobacter jejuensis</name>
    <dbReference type="NCBI Taxonomy" id="1268550"/>
    <lineage>
        <taxon>Bacteria</taxon>
        <taxon>Pseudomonadati</taxon>
        <taxon>Bacteroidota</taxon>
        <taxon>Sphingobacteriia</taxon>
        <taxon>Sphingobacteriales</taxon>
        <taxon>Sphingobacteriaceae</taxon>
        <taxon>Pedobacter</taxon>
    </lineage>
</organism>
<comment type="caution">
    <text evidence="2">The sequence shown here is derived from an EMBL/GenBank/DDBJ whole genome shotgun (WGS) entry which is preliminary data.</text>
</comment>
<dbReference type="Proteomes" id="UP000274046">
    <property type="component" value="Unassembled WGS sequence"/>
</dbReference>
<gene>
    <name evidence="2" type="ORF">D7004_05410</name>
</gene>
<reference evidence="2 3" key="1">
    <citation type="submission" date="2018-10" db="EMBL/GenBank/DDBJ databases">
        <title>Genome sequencing of Pedobacter jejuensis TNB23.</title>
        <authorList>
            <person name="Cho Y.-J."/>
            <person name="Cho A."/>
            <person name="Kim O.-S."/>
        </authorList>
    </citation>
    <scope>NUCLEOTIDE SEQUENCE [LARGE SCALE GENOMIC DNA]</scope>
    <source>
        <strain evidence="2 3">TNB23</strain>
    </source>
</reference>
<evidence type="ECO:0000259" key="1">
    <source>
        <dbReference type="Pfam" id="PF18480"/>
    </source>
</evidence>
<feature type="domain" description="DUF5615" evidence="1">
    <location>
        <begin position="4"/>
        <end position="105"/>
    </location>
</feature>
<dbReference type="Pfam" id="PF18480">
    <property type="entry name" value="DUF5615"/>
    <property type="match status" value="1"/>
</dbReference>
<dbReference type="EMBL" id="RBEE01000008">
    <property type="protein sequence ID" value="RNL55124.1"/>
    <property type="molecule type" value="Genomic_DNA"/>
</dbReference>
<protein>
    <recommendedName>
        <fullName evidence="1">DUF5615 domain-containing protein</fullName>
    </recommendedName>
</protein>
<accession>A0A3N0BZK3</accession>
<name>A0A3N0BZK3_9SPHI</name>